<feature type="region of interest" description="Disordered" evidence="1">
    <location>
        <begin position="59"/>
        <end position="95"/>
    </location>
</feature>
<sequence>MTDAPTPPPATGRIVLLGATGYTGTLVAHELVARGARPVLAGRSPDRLDALAAELATETPAATARTATAPSAARHRAEPAGSPEAGSPPSGTAARTPLETAVADVDDARTVRALVGPGDVLVSTVGPFGRHGGPAVEAAIDAGAVYLDSTGEPAFIRRVFDELGPRARRTGAALLTAFGHDWVPGNLAGALALQDEGADAVRLEIGYFPTGGGVSGGTRVSALETALEPSYAWRDGGLRTERVAARVVTFDVRRGRRVRGVTAGGTEPFTLPGLAPRLRDVEVALGVSGPAVRLAPVATAVATAALRVPGLGDGLRRLARSRSGSSGGPDEAARAASRTHVLAVARDAEGKVLRRARLDGPDAYDLTAHYLAWGATRAAAGETNGTGALGPVQAFGLQPLLAATRAAGTTVTTNR</sequence>
<dbReference type="AlphaFoldDB" id="A0A4Y8R761"/>
<dbReference type="SUPFAM" id="SSF51735">
    <property type="entry name" value="NAD(P)-binding Rossmann-fold domains"/>
    <property type="match status" value="1"/>
</dbReference>
<evidence type="ECO:0000256" key="1">
    <source>
        <dbReference type="SAM" id="MobiDB-lite"/>
    </source>
</evidence>
<dbReference type="PANTHER" id="PTHR43781:SF1">
    <property type="entry name" value="SACCHAROPINE DEHYDROGENASE"/>
    <property type="match status" value="1"/>
</dbReference>
<name>A0A4Y8R761_9MICO</name>
<dbReference type="GeneID" id="95683299"/>
<dbReference type="EMBL" id="SOZH01000002">
    <property type="protein sequence ID" value="TFF17014.1"/>
    <property type="molecule type" value="Genomic_DNA"/>
</dbReference>
<feature type="compositionally biased region" description="Low complexity" evidence="1">
    <location>
        <begin position="59"/>
        <end position="72"/>
    </location>
</feature>
<dbReference type="InterPro" id="IPR036291">
    <property type="entry name" value="NAD(P)-bd_dom_sf"/>
</dbReference>
<dbReference type="Proteomes" id="UP000298003">
    <property type="component" value="Unassembled WGS sequence"/>
</dbReference>
<gene>
    <name evidence="3" type="ORF">E1O70_02195</name>
</gene>
<evidence type="ECO:0000313" key="3">
    <source>
        <dbReference type="EMBL" id="TFF17014.1"/>
    </source>
</evidence>
<dbReference type="Gene3D" id="3.40.50.720">
    <property type="entry name" value="NAD(P)-binding Rossmann-like Domain"/>
    <property type="match status" value="1"/>
</dbReference>
<reference evidence="3 4" key="1">
    <citation type="submission" date="2019-03" db="EMBL/GenBank/DDBJ databases">
        <title>Cellulosimicrobium funkei JCM14302 Assembly.</title>
        <authorList>
            <person name="Dou T."/>
        </authorList>
    </citation>
    <scope>NUCLEOTIDE SEQUENCE [LARGE SCALE GENOMIC DNA]</scope>
    <source>
        <strain evidence="3 4">JCM 14302</strain>
    </source>
</reference>
<proteinExistence type="predicted"/>
<accession>A0A4Y8R761</accession>
<dbReference type="RefSeq" id="WP_061268810.1">
    <property type="nucleotide sequence ID" value="NZ_SOZH01000002.1"/>
</dbReference>
<comment type="caution">
    <text evidence="3">The sequence shown here is derived from an EMBL/GenBank/DDBJ whole genome shotgun (WGS) entry which is preliminary data.</text>
</comment>
<dbReference type="InterPro" id="IPR005097">
    <property type="entry name" value="Sacchrp_dh_NADP-bd"/>
</dbReference>
<dbReference type="Pfam" id="PF03435">
    <property type="entry name" value="Sacchrp_dh_NADP"/>
    <property type="match status" value="1"/>
</dbReference>
<feature type="compositionally biased region" description="Low complexity" evidence="1">
    <location>
        <begin position="79"/>
        <end position="91"/>
    </location>
</feature>
<keyword evidence="4" id="KW-1185">Reference proteome</keyword>
<evidence type="ECO:0000313" key="4">
    <source>
        <dbReference type="Proteomes" id="UP000298003"/>
    </source>
</evidence>
<dbReference type="PANTHER" id="PTHR43781">
    <property type="entry name" value="SACCHAROPINE DEHYDROGENASE"/>
    <property type="match status" value="1"/>
</dbReference>
<protein>
    <recommendedName>
        <fullName evidence="2">Saccharopine dehydrogenase NADP binding domain-containing protein</fullName>
    </recommendedName>
</protein>
<feature type="domain" description="Saccharopine dehydrogenase NADP binding" evidence="2">
    <location>
        <begin position="14"/>
        <end position="150"/>
    </location>
</feature>
<organism evidence="3 4">
    <name type="scientific">Cellulosimicrobium funkei</name>
    <dbReference type="NCBI Taxonomy" id="264251"/>
    <lineage>
        <taxon>Bacteria</taxon>
        <taxon>Bacillati</taxon>
        <taxon>Actinomycetota</taxon>
        <taxon>Actinomycetes</taxon>
        <taxon>Micrococcales</taxon>
        <taxon>Promicromonosporaceae</taxon>
        <taxon>Cellulosimicrobium</taxon>
    </lineage>
</organism>
<evidence type="ECO:0000259" key="2">
    <source>
        <dbReference type="Pfam" id="PF03435"/>
    </source>
</evidence>